<dbReference type="EMBL" id="CP001359">
    <property type="protein sequence ID" value="ACL67359.1"/>
    <property type="molecule type" value="Genomic_DNA"/>
</dbReference>
<dbReference type="GO" id="GO:0004315">
    <property type="term" value="F:3-oxoacyl-[acyl-carrier-protein] synthase activity"/>
    <property type="evidence" value="ECO:0007669"/>
    <property type="project" value="InterPro"/>
</dbReference>
<dbReference type="SMART" id="SM00826">
    <property type="entry name" value="PKS_DH"/>
    <property type="match status" value="1"/>
</dbReference>
<dbReference type="PROSITE" id="PS52019">
    <property type="entry name" value="PKS_MFAS_DH"/>
    <property type="match status" value="1"/>
</dbReference>
<dbReference type="PROSITE" id="PS52004">
    <property type="entry name" value="KS3_2"/>
    <property type="match status" value="2"/>
</dbReference>
<feature type="active site" description="Proton acceptor; for dehydratase activity" evidence="4">
    <location>
        <position position="1497"/>
    </location>
</feature>
<dbReference type="SUPFAM" id="SSF53901">
    <property type="entry name" value="Thiolase-like"/>
    <property type="match status" value="3"/>
</dbReference>
<dbReference type="SUPFAM" id="SSF51735">
    <property type="entry name" value="NAD(P)-binding Rossmann-fold domains"/>
    <property type="match status" value="2"/>
</dbReference>
<evidence type="ECO:0000256" key="5">
    <source>
        <dbReference type="RuleBase" id="RU003694"/>
    </source>
</evidence>
<evidence type="ECO:0000256" key="3">
    <source>
        <dbReference type="ARBA" id="ARBA00022679"/>
    </source>
</evidence>
<dbReference type="InterPro" id="IPR014030">
    <property type="entry name" value="Ketoacyl_synth_N"/>
</dbReference>
<name>B8J9H1_ANAD2</name>
<feature type="active site" description="Proton donor; for dehydratase activity" evidence="4">
    <location>
        <position position="1667"/>
    </location>
</feature>
<proteinExistence type="inferred from homology"/>
<dbReference type="GO" id="GO:0004312">
    <property type="term" value="F:fatty acid synthase activity"/>
    <property type="evidence" value="ECO:0007669"/>
    <property type="project" value="TreeGrafter"/>
</dbReference>
<protein>
    <submittedName>
        <fullName evidence="8">Beta-ketoacyl synthase</fullName>
    </submittedName>
</protein>
<feature type="domain" description="Ketosynthase family 3 (KS3)" evidence="6">
    <location>
        <begin position="4"/>
        <end position="432"/>
    </location>
</feature>
<evidence type="ECO:0000256" key="1">
    <source>
        <dbReference type="ARBA" id="ARBA00022450"/>
    </source>
</evidence>
<feature type="region of interest" description="N-terminal hotdog fold" evidence="4">
    <location>
        <begin position="1460"/>
        <end position="1592"/>
    </location>
</feature>
<keyword evidence="2" id="KW-0597">Phosphoprotein</keyword>
<dbReference type="Pfam" id="PF08659">
    <property type="entry name" value="KR"/>
    <property type="match status" value="1"/>
</dbReference>
<dbReference type="Pfam" id="PF14765">
    <property type="entry name" value="PS-DH"/>
    <property type="match status" value="1"/>
</dbReference>
<dbReference type="PANTHER" id="PTHR43775:SF51">
    <property type="entry name" value="INACTIVE PHENOLPHTHIOCEROL SYNTHESIS POLYKETIDE SYNTHASE TYPE I PKS1-RELATED"/>
    <property type="match status" value="1"/>
</dbReference>
<dbReference type="InterPro" id="IPR018201">
    <property type="entry name" value="Ketoacyl_synth_AS"/>
</dbReference>
<dbReference type="CDD" id="cd00833">
    <property type="entry name" value="PKS"/>
    <property type="match status" value="1"/>
</dbReference>
<dbReference type="Proteomes" id="UP000007089">
    <property type="component" value="Chromosome"/>
</dbReference>
<dbReference type="GO" id="GO:0006633">
    <property type="term" value="P:fatty acid biosynthetic process"/>
    <property type="evidence" value="ECO:0007669"/>
    <property type="project" value="InterPro"/>
</dbReference>
<dbReference type="InterPro" id="IPR020807">
    <property type="entry name" value="PKS_DH"/>
</dbReference>
<dbReference type="Gene3D" id="3.10.129.110">
    <property type="entry name" value="Polyketide synthase dehydratase"/>
    <property type="match status" value="1"/>
</dbReference>
<dbReference type="PANTHER" id="PTHR43775">
    <property type="entry name" value="FATTY ACID SYNTHASE"/>
    <property type="match status" value="1"/>
</dbReference>
<sequence length="1751" mass="180694">MSQGARIAVVGMGCRLAGASGLDALWARLSARRPAPFARVPAARFDPVAFGPEAGALLGGRAPRAALLDDVPLDWRALRVPPLQVERLHLAEKLALQTMAEALADAGMKPGAAPVERGQIRIAATTLGPDPRTDPMRRIRRNRLAIPIGDALAREAPDRRELALAILDRVVDLACPAIEPDSLFTSSSIVAGRAANLFDFRGGHAAVDVGSASSLAALSESIEALRRGECDVAVVCAVSPLVTPSVLLSLAHRGELADDVPRPFDPEAAGTLPGEGAAALVLRREDDVAGARVYALVERLGAAAEPGARDAGALARCVERAARAAVEGIGPAEVDAVVSRAAGLASDAGEAAGLAAAYRARKAPVPTGSCVPSTGFLQGATGMVALVEAALALHRGAWPASAPAPATAGAPRRIGVSDGGPEPVAYHAVLAAPGAPRPAAPAPRPRPRRDEQGYAVVGVGLVVPGANDVDTYWRNVLDHADPVLDLPRSRFDVDALVGANAELAHAFRTRLAAPVSPPPFQPERYGIDPAEAPALDGAVPISLLAAEQALADAGWEAARARGLRGQAVFGQLSLRAREAAVETRVAFGNTLALAEDAMREAGLDEPCIAGVVARARAVFDARGEARWPQALAATSGYALTARVAAAFGLGGIPLTVDAACASSLAAVAAACEALARGEVDVALAGGVAYNLVPEYYVALGLLGALSPRGGLPFHVDAEGFVPAEGAGAVALKRLADARADGDRIYAVVRGHGISSDGRGLSIYSPSTSGQQLALRRALAHARVRPETVDLLESHGPATRLGDRTEVATYAAVYGGLPRATPLVLSASKSQVGHTTSAAGLIALVRACLALHRRVLPPSNATRDLDAELRLEAIPAELATEARPWPVAGHPRRAAVSTFGMAGVNHHVILEEAAPSAAAAGPVVIPPGDGLAADRLVPEAVPVALPARSPRLPLAGRRALVVGAAGGAAEVVAEALRSRGAEALSSTPEAVDAAVASLGAPEVLVDLTAFGAPARLDLSLDGGAIAGAARAAAETSYALVRRIYDALLASTPARPGAYVAVTSLGGTLGLGAPAADPSGAFQHGLALALKQEVPGALVKALDFAPAVDAADLARALVAELEDGNERVQVGFAAGRRTVVALRQAALDAGAPVRREIGPGDVLLFSGGGRGVVFECACAVARLGAKVVVTGRTPPPDPALPHLALDDRAFAELRRREIVRRRGEPGLTPVRFAREMDALARDRELHRNLERTRKEGLALEYAVCDVTDPASVRAVVDDVRARLGPITVLGHGAMVERSASVPGKTAADVARVLDSKVAGLLHLLDATRADPLRAVVAFGSGVARFGNRGQTDYAGANALVAALLPAWMARRGRAVHCVTIDWPAWREIGWAASNPDIAAGLDAMGVTSISPEEGRYWFVSELRSGDAPETLLASERMLHAWPFLGASADGARPVALLDDGGVPLVRSASPLVDAAEPRPGGGLVARARLRADAPFLAQHRVDGRPILPGAFALELLAEAAALGRPGERVAEVTGFRIEAPVALARAALDVRAVVEPGEGGVLAVRLVSSLPIALPAGNERVHARAVVRLEAAAPASPRHALPDSDGLVRARSFYRLSRDPVELGPLFCRVRWLELLGGAARATVEPADLRAAIPGVRAPAFRVDPLLLDAAFQVAGSLEGYGEGWVCVPIAVERLRAGRALRAGERARVEARRTAEDAPRVFYDLVVAGEDGEELLEVTGLELRRIAAVEVAA</sequence>
<dbReference type="Pfam" id="PF21089">
    <property type="entry name" value="PKS_DH_N"/>
    <property type="match status" value="1"/>
</dbReference>
<dbReference type="InterPro" id="IPR013968">
    <property type="entry name" value="PKS_KR"/>
</dbReference>
<comment type="similarity">
    <text evidence="5">Belongs to the thiolase-like superfamily. Beta-ketoacyl-ACP synthases family.</text>
</comment>
<dbReference type="PROSITE" id="PS00606">
    <property type="entry name" value="KS3_1"/>
    <property type="match status" value="1"/>
</dbReference>
<reference evidence="8" key="1">
    <citation type="submission" date="2009-01" db="EMBL/GenBank/DDBJ databases">
        <title>Complete sequence of Anaeromyxobacter dehalogenans 2CP-1.</title>
        <authorList>
            <consortium name="US DOE Joint Genome Institute"/>
            <person name="Lucas S."/>
            <person name="Copeland A."/>
            <person name="Lapidus A."/>
            <person name="Glavina del Rio T."/>
            <person name="Dalin E."/>
            <person name="Tice H."/>
            <person name="Bruce D."/>
            <person name="Goodwin L."/>
            <person name="Pitluck S."/>
            <person name="Saunders E."/>
            <person name="Brettin T."/>
            <person name="Detter J.C."/>
            <person name="Han C."/>
            <person name="Larimer F."/>
            <person name="Land M."/>
            <person name="Hauser L."/>
            <person name="Kyrpides N."/>
            <person name="Ovchinnikova G."/>
            <person name="Beliaev A.S."/>
            <person name="Richardson P."/>
        </authorList>
    </citation>
    <scope>NUCLEOTIDE SEQUENCE</scope>
    <source>
        <strain evidence="8">2CP-1</strain>
    </source>
</reference>
<dbReference type="Gene3D" id="3.40.47.10">
    <property type="match status" value="2"/>
</dbReference>
<keyword evidence="1" id="KW-0596">Phosphopantetheine</keyword>
<feature type="region of interest" description="C-terminal hotdog fold" evidence="4">
    <location>
        <begin position="1603"/>
        <end position="1750"/>
    </location>
</feature>
<keyword evidence="3 5" id="KW-0808">Transferase</keyword>
<evidence type="ECO:0000256" key="4">
    <source>
        <dbReference type="PROSITE-ProRule" id="PRU01363"/>
    </source>
</evidence>
<dbReference type="KEGG" id="acp:A2cp1_4041"/>
<dbReference type="InterPro" id="IPR050091">
    <property type="entry name" value="PKS_NRPS_Biosynth_Enz"/>
</dbReference>
<dbReference type="SMART" id="SM00825">
    <property type="entry name" value="PKS_KS"/>
    <property type="match status" value="1"/>
</dbReference>
<dbReference type="InterPro" id="IPR036291">
    <property type="entry name" value="NAD(P)-bd_dom_sf"/>
</dbReference>
<dbReference type="SMART" id="SM00822">
    <property type="entry name" value="PKS_KR"/>
    <property type="match status" value="1"/>
</dbReference>
<dbReference type="InterPro" id="IPR057326">
    <property type="entry name" value="KR_dom"/>
</dbReference>
<dbReference type="InterPro" id="IPR049552">
    <property type="entry name" value="PKS_DH_N"/>
</dbReference>
<dbReference type="InterPro" id="IPR042104">
    <property type="entry name" value="PKS_dehydratase_sf"/>
</dbReference>
<evidence type="ECO:0000259" key="7">
    <source>
        <dbReference type="PROSITE" id="PS52019"/>
    </source>
</evidence>
<gene>
    <name evidence="8" type="ordered locus">A2cp1_4041</name>
</gene>
<evidence type="ECO:0000313" key="8">
    <source>
        <dbReference type="EMBL" id="ACL67359.1"/>
    </source>
</evidence>
<accession>B8J9H1</accession>
<dbReference type="Pfam" id="PF00109">
    <property type="entry name" value="ketoacyl-synt"/>
    <property type="match status" value="3"/>
</dbReference>
<evidence type="ECO:0000259" key="6">
    <source>
        <dbReference type="PROSITE" id="PS52004"/>
    </source>
</evidence>
<evidence type="ECO:0000256" key="2">
    <source>
        <dbReference type="ARBA" id="ARBA00022553"/>
    </source>
</evidence>
<dbReference type="HOGENOM" id="CLU_239467_0_0_7"/>
<dbReference type="InterPro" id="IPR014031">
    <property type="entry name" value="Ketoacyl_synth_C"/>
</dbReference>
<dbReference type="CDD" id="cd08953">
    <property type="entry name" value="KR_2_SDR_x"/>
    <property type="match status" value="1"/>
</dbReference>
<dbReference type="InterPro" id="IPR020841">
    <property type="entry name" value="PKS_Beta-ketoAc_synthase_dom"/>
</dbReference>
<organism evidence="8 9">
    <name type="scientific">Anaeromyxobacter dehalogenans (strain ATCC BAA-258 / DSM 21875 / 2CP-1)</name>
    <dbReference type="NCBI Taxonomy" id="455488"/>
    <lineage>
        <taxon>Bacteria</taxon>
        <taxon>Pseudomonadati</taxon>
        <taxon>Myxococcota</taxon>
        <taxon>Myxococcia</taxon>
        <taxon>Myxococcales</taxon>
        <taxon>Cystobacterineae</taxon>
        <taxon>Anaeromyxobacteraceae</taxon>
        <taxon>Anaeromyxobacter</taxon>
    </lineage>
</organism>
<keyword evidence="9" id="KW-1185">Reference proteome</keyword>
<dbReference type="Pfam" id="PF02801">
    <property type="entry name" value="Ketoacyl-synt_C"/>
    <property type="match status" value="2"/>
</dbReference>
<dbReference type="InterPro" id="IPR049900">
    <property type="entry name" value="PKS_mFAS_DH"/>
</dbReference>
<dbReference type="RefSeq" id="WP_015935086.1">
    <property type="nucleotide sequence ID" value="NC_011891.1"/>
</dbReference>
<evidence type="ECO:0000313" key="9">
    <source>
        <dbReference type="Proteomes" id="UP000007089"/>
    </source>
</evidence>
<dbReference type="InterPro" id="IPR049551">
    <property type="entry name" value="PKS_DH_C"/>
</dbReference>
<feature type="domain" description="Ketosynthase family 3 (KS3)" evidence="6">
    <location>
        <begin position="451"/>
        <end position="911"/>
    </location>
</feature>
<dbReference type="Gene3D" id="3.40.50.720">
    <property type="entry name" value="NAD(P)-binding Rossmann-like Domain"/>
    <property type="match status" value="1"/>
</dbReference>
<dbReference type="InterPro" id="IPR016039">
    <property type="entry name" value="Thiolase-like"/>
</dbReference>
<feature type="domain" description="PKS/mFAS DH" evidence="7">
    <location>
        <begin position="1460"/>
        <end position="1750"/>
    </location>
</feature>